<comment type="caution">
    <text evidence="1">The sequence shown here is derived from an EMBL/GenBank/DDBJ whole genome shotgun (WGS) entry which is preliminary data.</text>
</comment>
<protein>
    <submittedName>
        <fullName evidence="1">Uncharacterized protein</fullName>
    </submittedName>
</protein>
<dbReference type="Proteomes" id="UP001565447">
    <property type="component" value="Unassembled WGS sequence"/>
</dbReference>
<evidence type="ECO:0000313" key="2">
    <source>
        <dbReference type="Proteomes" id="UP001565447"/>
    </source>
</evidence>
<keyword evidence="2" id="KW-1185">Reference proteome</keyword>
<reference evidence="1" key="1">
    <citation type="submission" date="2024-07" db="EMBL/GenBank/DDBJ databases">
        <title>Genome sequencing of plant associated microbes to promote plant fitness in Sorghum bicolor and Oryza sativa.</title>
        <authorList>
            <person name="Coleman-Derr D."/>
        </authorList>
    </citation>
    <scope>NUCLEOTIDE SEQUENCE</scope>
    <source>
        <strain evidence="1">SAI-173</strain>
    </source>
</reference>
<organism evidence="1 2">
    <name type="scientific">Streptomyces albogriseolus</name>
    <dbReference type="NCBI Taxonomy" id="1887"/>
    <lineage>
        <taxon>Bacteria</taxon>
        <taxon>Bacillati</taxon>
        <taxon>Actinomycetota</taxon>
        <taxon>Actinomycetes</taxon>
        <taxon>Kitasatosporales</taxon>
        <taxon>Streptomycetaceae</taxon>
        <taxon>Streptomyces</taxon>
        <taxon>Streptomyces albogriseolus group</taxon>
    </lineage>
</organism>
<proteinExistence type="predicted"/>
<name>A0ACC6UV12_STRAO</name>
<evidence type="ECO:0000313" key="1">
    <source>
        <dbReference type="EMBL" id="MEY9815099.1"/>
    </source>
</evidence>
<accession>A0ACC6UV12</accession>
<gene>
    <name evidence="1" type="ORF">RKD21_005356</name>
</gene>
<dbReference type="EMBL" id="JBGCBD010000002">
    <property type="protein sequence ID" value="MEY9815099.1"/>
    <property type="molecule type" value="Genomic_DNA"/>
</dbReference>
<sequence>MHRPFADRRRTSGRRPDPTARRAGDRLPGAVLPSALPSADVARAATGTRRTR</sequence>